<sequence length="117" mass="12996">MDEPQSRSAAAGLSLGATGTLAIKGGTADWPRCKTNPLNLFLMFMTSFHGQDGGERHLRMTKSLFKLVDSAFHGLKGKRTYMKGHVKTGGPIEEAWYVDDRWRLVRIQRMGEKGVGE</sequence>
<gene>
    <name evidence="1" type="ORF">N0V83_008044</name>
</gene>
<reference evidence="1" key="1">
    <citation type="submission" date="2022-10" db="EMBL/GenBank/DDBJ databases">
        <title>Tapping the CABI collections for fungal endophytes: first genome assemblies for Collariella, Neodidymelliopsis, Ascochyta clinopodiicola, Didymella pomorum, Didymosphaeria variabile, Neocosmospora piperis and Neocucurbitaria cava.</title>
        <authorList>
            <person name="Hill R."/>
        </authorList>
    </citation>
    <scope>NUCLEOTIDE SEQUENCE</scope>
    <source>
        <strain evidence="1">IMI 356814</strain>
    </source>
</reference>
<evidence type="ECO:0000313" key="1">
    <source>
        <dbReference type="EMBL" id="KAJ4366408.1"/>
    </source>
</evidence>
<organism evidence="1 2">
    <name type="scientific">Neocucurbitaria cava</name>
    <dbReference type="NCBI Taxonomy" id="798079"/>
    <lineage>
        <taxon>Eukaryota</taxon>
        <taxon>Fungi</taxon>
        <taxon>Dikarya</taxon>
        <taxon>Ascomycota</taxon>
        <taxon>Pezizomycotina</taxon>
        <taxon>Dothideomycetes</taxon>
        <taxon>Pleosporomycetidae</taxon>
        <taxon>Pleosporales</taxon>
        <taxon>Pleosporineae</taxon>
        <taxon>Cucurbitariaceae</taxon>
        <taxon>Neocucurbitaria</taxon>
    </lineage>
</organism>
<proteinExistence type="predicted"/>
<accession>A0A9W8Y2U7</accession>
<dbReference type="EMBL" id="JAPEUY010000014">
    <property type="protein sequence ID" value="KAJ4366408.1"/>
    <property type="molecule type" value="Genomic_DNA"/>
</dbReference>
<protein>
    <submittedName>
        <fullName evidence="1">Uncharacterized protein</fullName>
    </submittedName>
</protein>
<dbReference type="Proteomes" id="UP001140560">
    <property type="component" value="Unassembled WGS sequence"/>
</dbReference>
<dbReference type="AlphaFoldDB" id="A0A9W8Y2U7"/>
<evidence type="ECO:0000313" key="2">
    <source>
        <dbReference type="Proteomes" id="UP001140560"/>
    </source>
</evidence>
<comment type="caution">
    <text evidence="1">The sequence shown here is derived from an EMBL/GenBank/DDBJ whole genome shotgun (WGS) entry which is preliminary data.</text>
</comment>
<keyword evidence="2" id="KW-1185">Reference proteome</keyword>
<name>A0A9W8Y2U7_9PLEO</name>